<protein>
    <recommendedName>
        <fullName evidence="4">Yeast cell wall synthesis Kre9/Knh1-like N-terminal domain-containing protein</fullName>
    </recommendedName>
</protein>
<dbReference type="Proteomes" id="UP000244855">
    <property type="component" value="Unassembled WGS sequence"/>
</dbReference>
<proteinExistence type="predicted"/>
<evidence type="ECO:0000259" key="4">
    <source>
        <dbReference type="Pfam" id="PF10342"/>
    </source>
</evidence>
<evidence type="ECO:0000256" key="2">
    <source>
        <dbReference type="SAM" id="MobiDB-lite"/>
    </source>
</evidence>
<dbReference type="PANTHER" id="PTHR40633">
    <property type="entry name" value="MATRIX PROTEIN, PUTATIVE (AFU_ORTHOLOGUE AFUA_8G05410)-RELATED"/>
    <property type="match status" value="1"/>
</dbReference>
<dbReference type="AlphaFoldDB" id="A0A2V1DZD1"/>
<dbReference type="InterPro" id="IPR018466">
    <property type="entry name" value="Kre9/Knh1-like_N"/>
</dbReference>
<dbReference type="PANTHER" id="PTHR40633:SF1">
    <property type="entry name" value="GPI ANCHORED SERINE-THREONINE RICH PROTEIN (AFU_ORTHOLOGUE AFUA_1G03630)"/>
    <property type="match status" value="1"/>
</dbReference>
<evidence type="ECO:0000256" key="3">
    <source>
        <dbReference type="SAM" id="SignalP"/>
    </source>
</evidence>
<sequence>MRFFEVVISGAALISAVFAVEFNDVPKSFEAGKTYTITYSPKDNTPTTIKLRQGDPNNLSTLATITTTATGGSFQYTVPRDLPNSPSYALEISQANSPPNYTGLIPLTGSTYSAISSSSSASSTSKPSSSSASSSASTTSSGSSTLTTTTSAASSSVSGAPTSSSGSNSTIVSSRTPTASTGSPTPTDGGSPPQQSQNAASLLASSPMALILGAAAAMAYL</sequence>
<keyword evidence="1 3" id="KW-0732">Signal</keyword>
<dbReference type="STRING" id="97972.A0A2V1DZD1"/>
<dbReference type="OrthoDB" id="5589325at2759"/>
<feature type="domain" description="Yeast cell wall synthesis Kre9/Knh1-like N-terminal" evidence="4">
    <location>
        <begin position="28"/>
        <end position="97"/>
    </location>
</feature>
<evidence type="ECO:0000313" key="5">
    <source>
        <dbReference type="EMBL" id="PVI03693.1"/>
    </source>
</evidence>
<feature type="region of interest" description="Disordered" evidence="2">
    <location>
        <begin position="116"/>
        <end position="199"/>
    </location>
</feature>
<reference evidence="5 6" key="1">
    <citation type="journal article" date="2018" name="Sci. Rep.">
        <title>Comparative genomics provides insights into the lifestyle and reveals functional heterogeneity of dark septate endophytic fungi.</title>
        <authorList>
            <person name="Knapp D.G."/>
            <person name="Nemeth J.B."/>
            <person name="Barry K."/>
            <person name="Hainaut M."/>
            <person name="Henrissat B."/>
            <person name="Johnson J."/>
            <person name="Kuo A."/>
            <person name="Lim J.H.P."/>
            <person name="Lipzen A."/>
            <person name="Nolan M."/>
            <person name="Ohm R.A."/>
            <person name="Tamas L."/>
            <person name="Grigoriev I.V."/>
            <person name="Spatafora J.W."/>
            <person name="Nagy L.G."/>
            <person name="Kovacs G.M."/>
        </authorList>
    </citation>
    <scope>NUCLEOTIDE SEQUENCE [LARGE SCALE GENOMIC DNA]</scope>
    <source>
        <strain evidence="5 6">DSE2036</strain>
    </source>
</reference>
<feature type="signal peptide" evidence="3">
    <location>
        <begin position="1"/>
        <end position="19"/>
    </location>
</feature>
<name>A0A2V1DZD1_9PLEO</name>
<keyword evidence="6" id="KW-1185">Reference proteome</keyword>
<evidence type="ECO:0000313" key="6">
    <source>
        <dbReference type="Proteomes" id="UP000244855"/>
    </source>
</evidence>
<dbReference type="EMBL" id="KZ805328">
    <property type="protein sequence ID" value="PVI03693.1"/>
    <property type="molecule type" value="Genomic_DNA"/>
</dbReference>
<dbReference type="InterPro" id="IPR052982">
    <property type="entry name" value="SRP1/TIP1-like"/>
</dbReference>
<accession>A0A2V1DZD1</accession>
<dbReference type="Pfam" id="PF10342">
    <property type="entry name" value="Kre9_KNH"/>
    <property type="match status" value="1"/>
</dbReference>
<evidence type="ECO:0000256" key="1">
    <source>
        <dbReference type="ARBA" id="ARBA00022729"/>
    </source>
</evidence>
<gene>
    <name evidence="5" type="ORF">DM02DRAFT_224575</name>
</gene>
<feature type="chain" id="PRO_5016015929" description="Yeast cell wall synthesis Kre9/Knh1-like N-terminal domain-containing protein" evidence="3">
    <location>
        <begin position="20"/>
        <end position="221"/>
    </location>
</feature>
<organism evidence="5 6">
    <name type="scientific">Periconia macrospinosa</name>
    <dbReference type="NCBI Taxonomy" id="97972"/>
    <lineage>
        <taxon>Eukaryota</taxon>
        <taxon>Fungi</taxon>
        <taxon>Dikarya</taxon>
        <taxon>Ascomycota</taxon>
        <taxon>Pezizomycotina</taxon>
        <taxon>Dothideomycetes</taxon>
        <taxon>Pleosporomycetidae</taxon>
        <taxon>Pleosporales</taxon>
        <taxon>Massarineae</taxon>
        <taxon>Periconiaceae</taxon>
        <taxon>Periconia</taxon>
    </lineage>
</organism>